<dbReference type="Proteomes" id="UP001451303">
    <property type="component" value="Unassembled WGS sequence"/>
</dbReference>
<accession>A0ABR3DD00</accession>
<gene>
    <name evidence="2" type="ORF">QR685DRAFT_497190</name>
</gene>
<feature type="chain" id="PRO_5047286265" evidence="1">
    <location>
        <begin position="19"/>
        <end position="172"/>
    </location>
</feature>
<comment type="caution">
    <text evidence="2">The sequence shown here is derived from an EMBL/GenBank/DDBJ whole genome shotgun (WGS) entry which is preliminary data.</text>
</comment>
<sequence length="172" mass="17999">MQLASVLATLAALKAVAALPSASTVEVAKVVTGASVTADEIPDAMKFNPANATVDATALTSRTPLDKRASLGVYLCKDAPFVASTCQHIFSNPNECSMCGVAPVRSVSSVGPDQGAYCRFFFDSSCPSNNDDNGCRHLDAVSPGRSDLNTASNNVCGVSSNDQIRSYRCWNN</sequence>
<keyword evidence="3" id="KW-1185">Reference proteome</keyword>
<proteinExistence type="predicted"/>
<protein>
    <submittedName>
        <fullName evidence="2">Uncharacterized protein</fullName>
    </submittedName>
</protein>
<evidence type="ECO:0000313" key="2">
    <source>
        <dbReference type="EMBL" id="KAL0470546.1"/>
    </source>
</evidence>
<evidence type="ECO:0000313" key="3">
    <source>
        <dbReference type="Proteomes" id="UP001451303"/>
    </source>
</evidence>
<dbReference type="EMBL" id="JAVLET010000004">
    <property type="protein sequence ID" value="KAL0470546.1"/>
    <property type="molecule type" value="Genomic_DNA"/>
</dbReference>
<name>A0ABR3DD00_NEUIN</name>
<evidence type="ECO:0000256" key="1">
    <source>
        <dbReference type="SAM" id="SignalP"/>
    </source>
</evidence>
<keyword evidence="1" id="KW-0732">Signal</keyword>
<reference evidence="2 3" key="1">
    <citation type="submission" date="2023-09" db="EMBL/GenBank/DDBJ databases">
        <title>Multi-omics analysis of a traditional fermented food reveals byproduct-associated fungal strains for waste-to-food upcycling.</title>
        <authorList>
            <consortium name="Lawrence Berkeley National Laboratory"/>
            <person name="Rekdal V.M."/>
            <person name="Villalobos-Escobedo J.M."/>
            <person name="Rodriguez-Valeron N."/>
            <person name="Garcia M.O."/>
            <person name="Vasquez D.P."/>
            <person name="Damayanti I."/>
            <person name="Sorensen P.M."/>
            <person name="Baidoo E.E."/>
            <person name="De Carvalho A.C."/>
            <person name="Riley R."/>
            <person name="Lipzen A."/>
            <person name="He G."/>
            <person name="Yan M."/>
            <person name="Haridas S."/>
            <person name="Daum C."/>
            <person name="Yoshinaga Y."/>
            <person name="Ng V."/>
            <person name="Grigoriev I.V."/>
            <person name="Munk R."/>
            <person name="Nuraida L."/>
            <person name="Wijaya C.H."/>
            <person name="Morales P.-C."/>
            <person name="Keasling J.D."/>
        </authorList>
    </citation>
    <scope>NUCLEOTIDE SEQUENCE [LARGE SCALE GENOMIC DNA]</scope>
    <source>
        <strain evidence="2 3">FGSC 2613</strain>
    </source>
</reference>
<organism evidence="2 3">
    <name type="scientific">Neurospora intermedia</name>
    <dbReference type="NCBI Taxonomy" id="5142"/>
    <lineage>
        <taxon>Eukaryota</taxon>
        <taxon>Fungi</taxon>
        <taxon>Dikarya</taxon>
        <taxon>Ascomycota</taxon>
        <taxon>Pezizomycotina</taxon>
        <taxon>Sordariomycetes</taxon>
        <taxon>Sordariomycetidae</taxon>
        <taxon>Sordariales</taxon>
        <taxon>Sordariaceae</taxon>
        <taxon>Neurospora</taxon>
    </lineage>
</organism>
<feature type="signal peptide" evidence="1">
    <location>
        <begin position="1"/>
        <end position="18"/>
    </location>
</feature>